<dbReference type="Gene3D" id="3.40.50.1820">
    <property type="entry name" value="alpha/beta hydrolase"/>
    <property type="match status" value="1"/>
</dbReference>
<dbReference type="AlphaFoldDB" id="M2MV11"/>
<gene>
    <name evidence="3" type="ORF">BAUCODRAFT_35405</name>
</gene>
<keyword evidence="1" id="KW-0378">Hydrolase</keyword>
<sequence length="459" mass="49452">MLASRRLFQLLLPISLLCFQVYSILLPTQDPFYQPPTGFENRTPGAILRTRRIEASYFGLIPDAVRAYQLLYRTTAINGSAIATVTTIFKRPQAMTDRFISLQCPYDGAAKSGCCQPSYNYRLFAPQDDIINSVDFLSLQALLMDGYIVSSPDYEGPDSAFGAGRLCGMAVLDSMRATAKFWKTLKLTSNKPLIVGYGYSGGAIALGWAASLHALYAPELHVAGWSLGGTPANLTGTLASIDGTLFAGFIPQALVGLSSPSAYGAQLIPVYNRIFTPYGKTILNIATRICGVENLFTFEFKQIQVPSVQTLGTRLLHQPTIAAVLQDSITGLRVNETPIAPVYMYHAMQDEIIPYANASALGRTWCENGASVQFVSVANGGHATAGNLGFAGSLAFITAAFNDTTPKGCTQTTIDNNLLDLAVLGSELEPVLARMLEALAVVGRGDTNIKKDLSRSSRR</sequence>
<dbReference type="InterPro" id="IPR029058">
    <property type="entry name" value="AB_hydrolase_fold"/>
</dbReference>
<dbReference type="eggNOG" id="ENOG502S2P7">
    <property type="taxonomic scope" value="Eukaryota"/>
</dbReference>
<accession>M2MV11</accession>
<dbReference type="OrthoDB" id="2373480at2759"/>
<dbReference type="HOGENOM" id="CLU_029538_5_0_1"/>
<dbReference type="PANTHER" id="PTHR34853:SF5">
    <property type="entry name" value="LIP-DOMAIN-CONTAINING PROTEIN-RELATED"/>
    <property type="match status" value="1"/>
</dbReference>
<evidence type="ECO:0000256" key="2">
    <source>
        <dbReference type="PIRNR" id="PIRNR029171"/>
    </source>
</evidence>
<evidence type="ECO:0000313" key="3">
    <source>
        <dbReference type="EMBL" id="EMC95418.1"/>
    </source>
</evidence>
<keyword evidence="4" id="KW-1185">Reference proteome</keyword>
<dbReference type="Proteomes" id="UP000011761">
    <property type="component" value="Unassembled WGS sequence"/>
</dbReference>
<evidence type="ECO:0000313" key="4">
    <source>
        <dbReference type="Proteomes" id="UP000011761"/>
    </source>
</evidence>
<dbReference type="GeneID" id="19112685"/>
<evidence type="ECO:0000256" key="1">
    <source>
        <dbReference type="ARBA" id="ARBA00022801"/>
    </source>
</evidence>
<dbReference type="RefSeq" id="XP_007677471.1">
    <property type="nucleotide sequence ID" value="XM_007679281.1"/>
</dbReference>
<dbReference type="GO" id="GO:0004806">
    <property type="term" value="F:triacylglycerol lipase activity"/>
    <property type="evidence" value="ECO:0007669"/>
    <property type="project" value="UniProtKB-UniRule"/>
</dbReference>
<dbReference type="PANTHER" id="PTHR34853">
    <property type="match status" value="1"/>
</dbReference>
<dbReference type="EMBL" id="KB445557">
    <property type="protein sequence ID" value="EMC95418.1"/>
    <property type="molecule type" value="Genomic_DNA"/>
</dbReference>
<dbReference type="InterPro" id="IPR005152">
    <property type="entry name" value="Lipase_secreted"/>
</dbReference>
<reference evidence="3 4" key="1">
    <citation type="journal article" date="2012" name="PLoS Pathog.">
        <title>Diverse lifestyles and strategies of plant pathogenesis encoded in the genomes of eighteen Dothideomycetes fungi.</title>
        <authorList>
            <person name="Ohm R.A."/>
            <person name="Feau N."/>
            <person name="Henrissat B."/>
            <person name="Schoch C.L."/>
            <person name="Horwitz B.A."/>
            <person name="Barry K.W."/>
            <person name="Condon B.J."/>
            <person name="Copeland A.C."/>
            <person name="Dhillon B."/>
            <person name="Glaser F."/>
            <person name="Hesse C.N."/>
            <person name="Kosti I."/>
            <person name="LaButti K."/>
            <person name="Lindquist E.A."/>
            <person name="Lucas S."/>
            <person name="Salamov A.A."/>
            <person name="Bradshaw R.E."/>
            <person name="Ciuffetti L."/>
            <person name="Hamelin R.C."/>
            <person name="Kema G.H.J."/>
            <person name="Lawrence C."/>
            <person name="Scott J.A."/>
            <person name="Spatafora J.W."/>
            <person name="Turgeon B.G."/>
            <person name="de Wit P.J.G.M."/>
            <person name="Zhong S."/>
            <person name="Goodwin S.B."/>
            <person name="Grigoriev I.V."/>
        </authorList>
    </citation>
    <scope>NUCLEOTIDE SEQUENCE [LARGE SCALE GENOMIC DNA]</scope>
    <source>
        <strain evidence="3 4">UAMH 10762</strain>
    </source>
</reference>
<comment type="similarity">
    <text evidence="2">Belongs to the AB hydrolase superfamily. Lipase family.</text>
</comment>
<proteinExistence type="inferred from homology"/>
<dbReference type="PIRSF" id="PIRSF029171">
    <property type="entry name" value="Esterase_LipA"/>
    <property type="match status" value="1"/>
</dbReference>
<keyword evidence="2" id="KW-0732">Signal</keyword>
<dbReference type="Gene3D" id="1.10.260.130">
    <property type="match status" value="1"/>
</dbReference>
<dbReference type="KEGG" id="bcom:BAUCODRAFT_35405"/>
<evidence type="ECO:0008006" key="5">
    <source>
        <dbReference type="Google" id="ProtNLM"/>
    </source>
</evidence>
<dbReference type="GO" id="GO:0016042">
    <property type="term" value="P:lipid catabolic process"/>
    <property type="evidence" value="ECO:0007669"/>
    <property type="project" value="UniProtKB-UniRule"/>
</dbReference>
<protein>
    <recommendedName>
        <fullName evidence="5">LIP-domain-containing protein</fullName>
    </recommendedName>
</protein>
<name>M2MV11_BAUPA</name>
<feature type="signal peptide" evidence="2">
    <location>
        <begin position="1"/>
        <end position="23"/>
    </location>
</feature>
<feature type="chain" id="PRO_5013438055" description="LIP-domain-containing protein" evidence="2">
    <location>
        <begin position="24"/>
        <end position="459"/>
    </location>
</feature>
<organism evidence="3 4">
    <name type="scientific">Baudoinia panamericana (strain UAMH 10762)</name>
    <name type="common">Angels' share fungus</name>
    <name type="synonym">Baudoinia compniacensis (strain UAMH 10762)</name>
    <dbReference type="NCBI Taxonomy" id="717646"/>
    <lineage>
        <taxon>Eukaryota</taxon>
        <taxon>Fungi</taxon>
        <taxon>Dikarya</taxon>
        <taxon>Ascomycota</taxon>
        <taxon>Pezizomycotina</taxon>
        <taxon>Dothideomycetes</taxon>
        <taxon>Dothideomycetidae</taxon>
        <taxon>Mycosphaerellales</taxon>
        <taxon>Teratosphaeriaceae</taxon>
        <taxon>Baudoinia</taxon>
    </lineage>
</organism>
<dbReference type="SUPFAM" id="SSF53474">
    <property type="entry name" value="alpha/beta-Hydrolases"/>
    <property type="match status" value="1"/>
</dbReference>
<dbReference type="Pfam" id="PF03583">
    <property type="entry name" value="LIP"/>
    <property type="match status" value="1"/>
</dbReference>
<dbReference type="OMA" id="HATTEII"/>